<dbReference type="PANTHER" id="PTHR43513:SF3">
    <property type="entry name" value="DIHYDROOROTATE DEHYDROGENASE B (NAD(+)), ELECTRON TRANSFER SUBUNIT-RELATED"/>
    <property type="match status" value="1"/>
</dbReference>
<dbReference type="GO" id="GO:0006221">
    <property type="term" value="P:pyrimidine nucleotide biosynthetic process"/>
    <property type="evidence" value="ECO:0007669"/>
    <property type="project" value="InterPro"/>
</dbReference>
<dbReference type="InterPro" id="IPR050353">
    <property type="entry name" value="PyrK_electron_transfer"/>
</dbReference>
<keyword evidence="5" id="KW-1185">Reference proteome</keyword>
<name>A0A9X7P5N8_9FIRM</name>
<keyword evidence="2" id="KW-0001">2Fe-2S</keyword>
<evidence type="ECO:0000313" key="5">
    <source>
        <dbReference type="Proteomes" id="UP000239430"/>
    </source>
</evidence>
<dbReference type="GO" id="GO:0016491">
    <property type="term" value="F:oxidoreductase activity"/>
    <property type="evidence" value="ECO:0007669"/>
    <property type="project" value="InterPro"/>
</dbReference>
<dbReference type="NCBIfam" id="NF004862">
    <property type="entry name" value="PRK06222.1"/>
    <property type="match status" value="1"/>
</dbReference>
<sequence>MYRIVRKEVMSPVIKLMEIEAPEVAAKAQAGQFIILRIDEEGERIPLTIADFDRTRGTITTIFQEVGYTTRRLGTLEAGDALADFVGPLGQPSEIENYGRVVCVGGGVGVAPVYPIARALKEAGNEVISIIGARTKELLIWEDEMRAVSSELLVATDDGSYGHHGFVTDLLKQVLEERGNVARVWGIGPVVMMRAVAETTRPFGVPTIVSMNPIMVDGTGMCGACRVSVGGETKFACVDGPEFDGHQVDWQLALRRMNMYREEEERILKFHEGGGCKCH</sequence>
<protein>
    <submittedName>
        <fullName evidence="4">Dihydroorotate dehydrogenase B, electron transfer subunit</fullName>
    </submittedName>
</protein>
<dbReference type="EMBL" id="PVXL01000049">
    <property type="protein sequence ID" value="PRR71859.1"/>
    <property type="molecule type" value="Genomic_DNA"/>
</dbReference>
<dbReference type="CDD" id="cd06219">
    <property type="entry name" value="DHOD_e_trans_like1"/>
    <property type="match status" value="1"/>
</dbReference>
<proteinExistence type="predicted"/>
<feature type="binding site" evidence="2">
    <location>
        <position position="225"/>
    </location>
    <ligand>
        <name>[2Fe-2S] cluster</name>
        <dbReference type="ChEBI" id="CHEBI:190135"/>
    </ligand>
</feature>
<keyword evidence="2" id="KW-0408">Iron</keyword>
<dbReference type="Gene3D" id="2.40.30.10">
    <property type="entry name" value="Translation factors"/>
    <property type="match status" value="1"/>
</dbReference>
<comment type="caution">
    <text evidence="4">The sequence shown here is derived from an EMBL/GenBank/DDBJ whole genome shotgun (WGS) entry which is preliminary data.</text>
</comment>
<dbReference type="PIRSF" id="PIRSF006816">
    <property type="entry name" value="Cyc3_hyd_g"/>
    <property type="match status" value="1"/>
</dbReference>
<feature type="binding site" evidence="2">
    <location>
        <position position="222"/>
    </location>
    <ligand>
        <name>[2Fe-2S] cluster</name>
        <dbReference type="ChEBI" id="CHEBI:190135"/>
    </ligand>
</feature>
<dbReference type="Pfam" id="PF00175">
    <property type="entry name" value="NAD_binding_1"/>
    <property type="match status" value="1"/>
</dbReference>
<dbReference type="InterPro" id="IPR039261">
    <property type="entry name" value="FNR_nucleotide-bd"/>
</dbReference>
<organism evidence="4 5">
    <name type="scientific">Neomoorella stamsii</name>
    <dbReference type="NCBI Taxonomy" id="1266720"/>
    <lineage>
        <taxon>Bacteria</taxon>
        <taxon>Bacillati</taxon>
        <taxon>Bacillota</taxon>
        <taxon>Clostridia</taxon>
        <taxon>Neomoorellales</taxon>
        <taxon>Neomoorellaceae</taxon>
        <taxon>Neomoorella</taxon>
    </lineage>
</organism>
<dbReference type="InterPro" id="IPR001433">
    <property type="entry name" value="OxRdtase_FAD/NAD-bd"/>
</dbReference>
<evidence type="ECO:0000259" key="3">
    <source>
        <dbReference type="PROSITE" id="PS51384"/>
    </source>
</evidence>
<dbReference type="InterPro" id="IPR017938">
    <property type="entry name" value="Riboflavin_synthase-like_b-brl"/>
</dbReference>
<feature type="domain" description="FAD-binding FR-type" evidence="3">
    <location>
        <begin position="1"/>
        <end position="95"/>
    </location>
</feature>
<accession>A0A9X7P5N8</accession>
<dbReference type="InterPro" id="IPR017927">
    <property type="entry name" value="FAD-bd_FR_type"/>
</dbReference>
<dbReference type="PANTHER" id="PTHR43513">
    <property type="entry name" value="DIHYDROOROTATE DEHYDROGENASE B (NAD(+)), ELECTRON TRANSFER SUBUNIT"/>
    <property type="match status" value="1"/>
</dbReference>
<dbReference type="SUPFAM" id="SSF52343">
    <property type="entry name" value="Ferredoxin reductase-like, C-terminal NADP-linked domain"/>
    <property type="match status" value="1"/>
</dbReference>
<evidence type="ECO:0000256" key="2">
    <source>
        <dbReference type="PIRSR" id="PIRSR006816-2"/>
    </source>
</evidence>
<gene>
    <name evidence="4" type="primary">pyrK_3</name>
    <name evidence="4" type="ORF">MOST_21850</name>
</gene>
<dbReference type="GO" id="GO:0051537">
    <property type="term" value="F:2 iron, 2 sulfur cluster binding"/>
    <property type="evidence" value="ECO:0007669"/>
    <property type="project" value="UniProtKB-KW"/>
</dbReference>
<dbReference type="InterPro" id="IPR019480">
    <property type="entry name" value="Dihydroorotate_DH_Fe-S-bd"/>
</dbReference>
<keyword evidence="1" id="KW-0274">FAD</keyword>
<dbReference type="RefSeq" id="WP_054935384.1">
    <property type="nucleotide sequence ID" value="NZ_PVXL01000049.1"/>
</dbReference>
<dbReference type="InterPro" id="IPR012165">
    <property type="entry name" value="Cyt_c3_hydrogenase_gsu"/>
</dbReference>
<evidence type="ECO:0000256" key="1">
    <source>
        <dbReference type="PIRSR" id="PIRSR006816-1"/>
    </source>
</evidence>
<feature type="binding site" evidence="1">
    <location>
        <begin position="62"/>
        <end position="64"/>
    </location>
    <ligand>
        <name>FAD</name>
        <dbReference type="ChEBI" id="CHEBI:57692"/>
    </ligand>
</feature>
<comment type="cofactor">
    <cofactor evidence="2">
        <name>[2Fe-2S] cluster</name>
        <dbReference type="ChEBI" id="CHEBI:190135"/>
    </cofactor>
    <text evidence="2">Binds 1 [2Fe-2S] cluster per subunit.</text>
</comment>
<dbReference type="Gene3D" id="3.40.50.80">
    <property type="entry name" value="Nucleotide-binding domain of ferredoxin-NADP reductase (FNR) module"/>
    <property type="match status" value="1"/>
</dbReference>
<keyword evidence="2" id="KW-0411">Iron-sulfur</keyword>
<dbReference type="SUPFAM" id="SSF63380">
    <property type="entry name" value="Riboflavin synthase domain-like"/>
    <property type="match status" value="1"/>
</dbReference>
<comment type="cofactor">
    <cofactor evidence="1">
        <name>FAD</name>
        <dbReference type="ChEBI" id="CHEBI:57692"/>
    </cofactor>
    <text evidence="1">Binds 1 FAD per subunit.</text>
</comment>
<feature type="binding site" evidence="2">
    <location>
        <position position="237"/>
    </location>
    <ligand>
        <name>[2Fe-2S] cluster</name>
        <dbReference type="ChEBI" id="CHEBI:190135"/>
    </ligand>
</feature>
<dbReference type="Proteomes" id="UP000239430">
    <property type="component" value="Unassembled WGS sequence"/>
</dbReference>
<dbReference type="AlphaFoldDB" id="A0A9X7P5N8"/>
<keyword evidence="1" id="KW-0285">Flavoprotein</keyword>
<dbReference type="GO" id="GO:0050660">
    <property type="term" value="F:flavin adenine dinucleotide binding"/>
    <property type="evidence" value="ECO:0007669"/>
    <property type="project" value="InterPro"/>
</dbReference>
<keyword evidence="2" id="KW-0479">Metal-binding</keyword>
<dbReference type="PROSITE" id="PS51384">
    <property type="entry name" value="FAD_FR"/>
    <property type="match status" value="1"/>
</dbReference>
<evidence type="ECO:0000313" key="4">
    <source>
        <dbReference type="EMBL" id="PRR71859.1"/>
    </source>
</evidence>
<dbReference type="Pfam" id="PF10418">
    <property type="entry name" value="DHODB_Fe-S_bind"/>
    <property type="match status" value="1"/>
</dbReference>
<dbReference type="GO" id="GO:0046872">
    <property type="term" value="F:metal ion binding"/>
    <property type="evidence" value="ECO:0007669"/>
    <property type="project" value="UniProtKB-KW"/>
</dbReference>
<reference evidence="4 5" key="1">
    <citation type="submission" date="2018-03" db="EMBL/GenBank/DDBJ databases">
        <title>Genome sequence of Moorella stamsii DSM 26217.</title>
        <authorList>
            <person name="Poehlein A."/>
            <person name="Daniel R."/>
        </authorList>
    </citation>
    <scope>NUCLEOTIDE SEQUENCE [LARGE SCALE GENOMIC DNA]</scope>
    <source>
        <strain evidence="5">DSM 26217</strain>
    </source>
</reference>